<keyword evidence="1" id="KW-0472">Membrane</keyword>
<protein>
    <submittedName>
        <fullName evidence="2">Uncharacterized protein</fullName>
    </submittedName>
</protein>
<dbReference type="AlphaFoldDB" id="A0A0A9BT97"/>
<evidence type="ECO:0000313" key="2">
    <source>
        <dbReference type="EMBL" id="JAD66516.1"/>
    </source>
</evidence>
<keyword evidence="1" id="KW-0812">Transmembrane</keyword>
<keyword evidence="1" id="KW-1133">Transmembrane helix</keyword>
<reference evidence="2" key="1">
    <citation type="submission" date="2014-09" db="EMBL/GenBank/DDBJ databases">
        <authorList>
            <person name="Magalhaes I.L.F."/>
            <person name="Oliveira U."/>
            <person name="Santos F.R."/>
            <person name="Vidigal T.H.D.A."/>
            <person name="Brescovit A.D."/>
            <person name="Santos A.J."/>
        </authorList>
    </citation>
    <scope>NUCLEOTIDE SEQUENCE</scope>
    <source>
        <tissue evidence="2">Shoot tissue taken approximately 20 cm above the soil surface</tissue>
    </source>
</reference>
<sequence>MESFKILILSLMENRSVLISGICICFWIVGEIFPVLFF</sequence>
<name>A0A0A9BT97_ARUDO</name>
<organism evidence="2">
    <name type="scientific">Arundo donax</name>
    <name type="common">Giant reed</name>
    <name type="synonym">Donax arundinaceus</name>
    <dbReference type="NCBI Taxonomy" id="35708"/>
    <lineage>
        <taxon>Eukaryota</taxon>
        <taxon>Viridiplantae</taxon>
        <taxon>Streptophyta</taxon>
        <taxon>Embryophyta</taxon>
        <taxon>Tracheophyta</taxon>
        <taxon>Spermatophyta</taxon>
        <taxon>Magnoliopsida</taxon>
        <taxon>Liliopsida</taxon>
        <taxon>Poales</taxon>
        <taxon>Poaceae</taxon>
        <taxon>PACMAD clade</taxon>
        <taxon>Arundinoideae</taxon>
        <taxon>Arundineae</taxon>
        <taxon>Arundo</taxon>
    </lineage>
</organism>
<evidence type="ECO:0000256" key="1">
    <source>
        <dbReference type="SAM" id="Phobius"/>
    </source>
</evidence>
<dbReference type="EMBL" id="GBRH01231379">
    <property type="protein sequence ID" value="JAD66516.1"/>
    <property type="molecule type" value="Transcribed_RNA"/>
</dbReference>
<accession>A0A0A9BT97</accession>
<proteinExistence type="predicted"/>
<reference evidence="2" key="2">
    <citation type="journal article" date="2015" name="Data Brief">
        <title>Shoot transcriptome of the giant reed, Arundo donax.</title>
        <authorList>
            <person name="Barrero R.A."/>
            <person name="Guerrero F.D."/>
            <person name="Moolhuijzen P."/>
            <person name="Goolsby J.A."/>
            <person name="Tidwell J."/>
            <person name="Bellgard S.E."/>
            <person name="Bellgard M.I."/>
        </authorList>
    </citation>
    <scope>NUCLEOTIDE SEQUENCE</scope>
    <source>
        <tissue evidence="2">Shoot tissue taken approximately 20 cm above the soil surface</tissue>
    </source>
</reference>
<feature type="transmembrane region" description="Helical" evidence="1">
    <location>
        <begin position="17"/>
        <end position="37"/>
    </location>
</feature>